<dbReference type="Proteomes" id="UP001209878">
    <property type="component" value="Unassembled WGS sequence"/>
</dbReference>
<gene>
    <name evidence="2" type="ORF">NP493_252g02019</name>
</gene>
<evidence type="ECO:0000313" key="2">
    <source>
        <dbReference type="EMBL" id="KAK2184799.1"/>
    </source>
</evidence>
<keyword evidence="1" id="KW-0175">Coiled coil</keyword>
<proteinExistence type="predicted"/>
<accession>A0AAD9NYF4</accession>
<reference evidence="2" key="1">
    <citation type="journal article" date="2023" name="Mol. Biol. Evol.">
        <title>Third-Generation Sequencing Reveals the Adaptive Role of the Epigenome in Three Deep-Sea Polychaetes.</title>
        <authorList>
            <person name="Perez M."/>
            <person name="Aroh O."/>
            <person name="Sun Y."/>
            <person name="Lan Y."/>
            <person name="Juniper S.K."/>
            <person name="Young C.R."/>
            <person name="Angers B."/>
            <person name="Qian P.Y."/>
        </authorList>
    </citation>
    <scope>NUCLEOTIDE SEQUENCE</scope>
    <source>
        <strain evidence="2">R07B-5</strain>
    </source>
</reference>
<keyword evidence="3" id="KW-1185">Reference proteome</keyword>
<protein>
    <submittedName>
        <fullName evidence="2">Uncharacterized protein</fullName>
    </submittedName>
</protein>
<comment type="caution">
    <text evidence="2">The sequence shown here is derived from an EMBL/GenBank/DDBJ whole genome shotgun (WGS) entry which is preliminary data.</text>
</comment>
<feature type="coiled-coil region" evidence="1">
    <location>
        <begin position="75"/>
        <end position="243"/>
    </location>
</feature>
<organism evidence="2 3">
    <name type="scientific">Ridgeia piscesae</name>
    <name type="common">Tubeworm</name>
    <dbReference type="NCBI Taxonomy" id="27915"/>
    <lineage>
        <taxon>Eukaryota</taxon>
        <taxon>Metazoa</taxon>
        <taxon>Spiralia</taxon>
        <taxon>Lophotrochozoa</taxon>
        <taxon>Annelida</taxon>
        <taxon>Polychaeta</taxon>
        <taxon>Sedentaria</taxon>
        <taxon>Canalipalpata</taxon>
        <taxon>Sabellida</taxon>
        <taxon>Siboglinidae</taxon>
        <taxon>Ridgeia</taxon>
    </lineage>
</organism>
<sequence>MSRENADNKKLLTAAQGRDEKISGLVTELTAMVKEQKGRITELSKSKQEMAHHYKERTTTLEAHLTEARRRMVNLELLKKDKTKLEADNQALESVVEGLKAERKLWGEELAQQGVSLSQDRGRLESRIEILTGEVTSLKKQLQNETDAVRIKTKMIENQTESIRGLKGAVREKEQELQFITEEKKAALRDLEEQLSTERSLNLDLQEKQDRLRDRKDELKQKVSELEEQLEQSKKAHSGLNQKWKEKSSVIGQLEKQVTQMKAFWESKEEKLTKARDKAVVEAREAVEKLRTVDDVFRQQLDLKEENHRREMDEMIHRKQEEIDAANKHVLEVEEEMRSLLRETDNSRRLMDEKVKKLSKAFIELHSDVC</sequence>
<dbReference type="AlphaFoldDB" id="A0AAD9NYF4"/>
<dbReference type="Gene3D" id="1.10.287.1490">
    <property type="match status" value="1"/>
</dbReference>
<feature type="coiled-coil region" evidence="1">
    <location>
        <begin position="298"/>
        <end position="343"/>
    </location>
</feature>
<dbReference type="EMBL" id="JAODUO010000252">
    <property type="protein sequence ID" value="KAK2184799.1"/>
    <property type="molecule type" value="Genomic_DNA"/>
</dbReference>
<name>A0AAD9NYF4_RIDPI</name>
<evidence type="ECO:0000256" key="1">
    <source>
        <dbReference type="SAM" id="Coils"/>
    </source>
</evidence>
<evidence type="ECO:0000313" key="3">
    <source>
        <dbReference type="Proteomes" id="UP001209878"/>
    </source>
</evidence>